<reference evidence="2 3" key="1">
    <citation type="submission" date="2020-08" db="EMBL/GenBank/DDBJ databases">
        <title>Sequencing the genomes of 1000 actinobacteria strains.</title>
        <authorList>
            <person name="Klenk H.-P."/>
        </authorList>
    </citation>
    <scope>NUCLEOTIDE SEQUENCE [LARGE SCALE GENOMIC DNA]</scope>
    <source>
        <strain evidence="2 3">DSM 44551</strain>
    </source>
</reference>
<dbReference type="EMBL" id="JACHDB010000001">
    <property type="protein sequence ID" value="MBB5434973.1"/>
    <property type="molecule type" value="Genomic_DNA"/>
</dbReference>
<feature type="coiled-coil region" evidence="1">
    <location>
        <begin position="1"/>
        <end position="28"/>
    </location>
</feature>
<organism evidence="2 3">
    <name type="scientific">Nocardiopsis composta</name>
    <dbReference type="NCBI Taxonomy" id="157465"/>
    <lineage>
        <taxon>Bacteria</taxon>
        <taxon>Bacillati</taxon>
        <taxon>Actinomycetota</taxon>
        <taxon>Actinomycetes</taxon>
        <taxon>Streptosporangiales</taxon>
        <taxon>Nocardiopsidaceae</taxon>
        <taxon>Nocardiopsis</taxon>
    </lineage>
</organism>
<protein>
    <submittedName>
        <fullName evidence="2">Uncharacterized protein</fullName>
    </submittedName>
</protein>
<evidence type="ECO:0000313" key="3">
    <source>
        <dbReference type="Proteomes" id="UP000572635"/>
    </source>
</evidence>
<dbReference type="Proteomes" id="UP000572635">
    <property type="component" value="Unassembled WGS sequence"/>
</dbReference>
<proteinExistence type="predicted"/>
<dbReference type="AlphaFoldDB" id="A0A7W8QSA4"/>
<keyword evidence="1" id="KW-0175">Coiled coil</keyword>
<accession>A0A7W8QSA4</accession>
<keyword evidence="3" id="KW-1185">Reference proteome</keyword>
<comment type="caution">
    <text evidence="2">The sequence shown here is derived from an EMBL/GenBank/DDBJ whole genome shotgun (WGS) entry which is preliminary data.</text>
</comment>
<evidence type="ECO:0000256" key="1">
    <source>
        <dbReference type="SAM" id="Coils"/>
    </source>
</evidence>
<sequence length="44" mass="5036">MRRLQKRVRDLEDEIGRLQDTNDRLSEAVAEVAVNATEREPALA</sequence>
<gene>
    <name evidence="2" type="ORF">HDA36_005057</name>
</gene>
<evidence type="ECO:0000313" key="2">
    <source>
        <dbReference type="EMBL" id="MBB5434973.1"/>
    </source>
</evidence>
<name>A0A7W8QSA4_9ACTN</name>